<dbReference type="SUPFAM" id="SSF52833">
    <property type="entry name" value="Thioredoxin-like"/>
    <property type="match status" value="1"/>
</dbReference>
<dbReference type="STRING" id="1480694.DC28_10805"/>
<dbReference type="EMBL" id="JNUP01000065">
    <property type="protein sequence ID" value="KGE71726.1"/>
    <property type="molecule type" value="Genomic_DNA"/>
</dbReference>
<evidence type="ECO:0000313" key="2">
    <source>
        <dbReference type="EMBL" id="KGE71726.1"/>
    </source>
</evidence>
<dbReference type="InterPro" id="IPR002109">
    <property type="entry name" value="Glutaredoxin"/>
</dbReference>
<organism evidence="2 3">
    <name type="scientific">Spirochaeta lutea</name>
    <dbReference type="NCBI Taxonomy" id="1480694"/>
    <lineage>
        <taxon>Bacteria</taxon>
        <taxon>Pseudomonadati</taxon>
        <taxon>Spirochaetota</taxon>
        <taxon>Spirochaetia</taxon>
        <taxon>Spirochaetales</taxon>
        <taxon>Spirochaetaceae</taxon>
        <taxon>Spirochaeta</taxon>
    </lineage>
</organism>
<dbReference type="RefSeq" id="WP_037548173.1">
    <property type="nucleotide sequence ID" value="NZ_JNUP01000065.1"/>
</dbReference>
<evidence type="ECO:0000313" key="3">
    <source>
        <dbReference type="Proteomes" id="UP000029692"/>
    </source>
</evidence>
<dbReference type="InterPro" id="IPR036249">
    <property type="entry name" value="Thioredoxin-like_sf"/>
</dbReference>
<dbReference type="AlphaFoldDB" id="A0A098QVX3"/>
<dbReference type="eggNOG" id="COG0695">
    <property type="taxonomic scope" value="Bacteria"/>
</dbReference>
<accession>A0A098QVX3</accession>
<sequence length="105" mass="12072">MRYIDKADYSTVPGPKNAGNLRVYALSTCAFCERAMNFLKDQGYQYEYIFMDQIDINEKRAMKAELKAQFGSIPVFPLLVKNDSVHISGFVEEKWKEFLSEDGEA</sequence>
<name>A0A098QVX3_9SPIO</name>
<feature type="domain" description="Glutaredoxin" evidence="1">
    <location>
        <begin position="23"/>
        <end position="82"/>
    </location>
</feature>
<dbReference type="Gene3D" id="3.40.30.10">
    <property type="entry name" value="Glutaredoxin"/>
    <property type="match status" value="1"/>
</dbReference>
<keyword evidence="3" id="KW-1185">Reference proteome</keyword>
<protein>
    <recommendedName>
        <fullName evidence="1">Glutaredoxin domain-containing protein</fullName>
    </recommendedName>
</protein>
<evidence type="ECO:0000259" key="1">
    <source>
        <dbReference type="Pfam" id="PF00462"/>
    </source>
</evidence>
<dbReference type="CDD" id="cd02976">
    <property type="entry name" value="NrdH"/>
    <property type="match status" value="1"/>
</dbReference>
<dbReference type="Proteomes" id="UP000029692">
    <property type="component" value="Unassembled WGS sequence"/>
</dbReference>
<proteinExistence type="predicted"/>
<dbReference type="Pfam" id="PF00462">
    <property type="entry name" value="Glutaredoxin"/>
    <property type="match status" value="1"/>
</dbReference>
<gene>
    <name evidence="2" type="ORF">DC28_10805</name>
</gene>
<reference evidence="2 3" key="1">
    <citation type="submission" date="2014-05" db="EMBL/GenBank/DDBJ databases">
        <title>De novo Genome Sequence of Spirocheata sp.</title>
        <authorList>
            <person name="Shivani Y."/>
            <person name="Subhash Y."/>
            <person name="Tushar L."/>
            <person name="Sasikala C."/>
            <person name="Ramana C.V."/>
        </authorList>
    </citation>
    <scope>NUCLEOTIDE SEQUENCE [LARGE SCALE GENOMIC DNA]</scope>
    <source>
        <strain evidence="2 3">JC230</strain>
    </source>
</reference>
<comment type="caution">
    <text evidence="2">The sequence shown here is derived from an EMBL/GenBank/DDBJ whole genome shotgun (WGS) entry which is preliminary data.</text>
</comment>
<dbReference type="PROSITE" id="PS51354">
    <property type="entry name" value="GLUTAREDOXIN_2"/>
    <property type="match status" value="1"/>
</dbReference>
<dbReference type="OrthoDB" id="9795531at2"/>